<proteinExistence type="predicted"/>
<gene>
    <name evidence="1" type="ORF">cyc_03363</name>
</gene>
<evidence type="ECO:0000313" key="1">
    <source>
        <dbReference type="EMBL" id="OEH75001.1"/>
    </source>
</evidence>
<name>A0A1D3CUY0_9EIME</name>
<protein>
    <submittedName>
        <fullName evidence="1">Uncharacterized protein</fullName>
    </submittedName>
</protein>
<reference evidence="1 2" key="1">
    <citation type="journal article" date="2016" name="BMC Genomics">
        <title>Comparative genomics reveals Cyclospora cayetanensis possesses coccidia-like metabolism and invasion components but unique surface antigens.</title>
        <authorList>
            <person name="Liu S."/>
            <person name="Wang L."/>
            <person name="Zheng H."/>
            <person name="Xu Z."/>
            <person name="Roellig D.M."/>
            <person name="Li N."/>
            <person name="Frace M.A."/>
            <person name="Tang K."/>
            <person name="Arrowood M.J."/>
            <person name="Moss D.M."/>
            <person name="Zhang L."/>
            <person name="Feng Y."/>
            <person name="Xiao L."/>
        </authorList>
    </citation>
    <scope>NUCLEOTIDE SEQUENCE [LARGE SCALE GENOMIC DNA]</scope>
    <source>
        <strain evidence="1 2">CHN_HEN01</strain>
    </source>
</reference>
<dbReference type="EMBL" id="JROU02001856">
    <property type="protein sequence ID" value="OEH75001.1"/>
    <property type="molecule type" value="Genomic_DNA"/>
</dbReference>
<dbReference type="AlphaFoldDB" id="A0A1D3CUY0"/>
<comment type="caution">
    <text evidence="1">The sequence shown here is derived from an EMBL/GenBank/DDBJ whole genome shotgun (WGS) entry which is preliminary data.</text>
</comment>
<organism evidence="1 2">
    <name type="scientific">Cyclospora cayetanensis</name>
    <dbReference type="NCBI Taxonomy" id="88456"/>
    <lineage>
        <taxon>Eukaryota</taxon>
        <taxon>Sar</taxon>
        <taxon>Alveolata</taxon>
        <taxon>Apicomplexa</taxon>
        <taxon>Conoidasida</taxon>
        <taxon>Coccidia</taxon>
        <taxon>Eucoccidiorida</taxon>
        <taxon>Eimeriorina</taxon>
        <taxon>Eimeriidae</taxon>
        <taxon>Cyclospora</taxon>
    </lineage>
</organism>
<dbReference type="Proteomes" id="UP000095192">
    <property type="component" value="Unassembled WGS sequence"/>
</dbReference>
<evidence type="ECO:0000313" key="2">
    <source>
        <dbReference type="Proteomes" id="UP000095192"/>
    </source>
</evidence>
<keyword evidence="2" id="KW-1185">Reference proteome</keyword>
<sequence length="103" mass="10438">MPLDCANVVVQSMFGLGVSPCRDSQKSKLGREGKAGASWSLAAGVARGVDGQSSFAGDRVEETGVGKEGRQGGLTTADRAAKWGADVRGKAVACARTAGRQVG</sequence>
<dbReference type="VEuPathDB" id="ToxoDB:cyc_03363"/>
<accession>A0A1D3CUY0</accession>
<dbReference type="InParanoid" id="A0A1D3CUY0"/>